<organism evidence="8 9">
    <name type="scientific">Coccomyxa viridis</name>
    <dbReference type="NCBI Taxonomy" id="1274662"/>
    <lineage>
        <taxon>Eukaryota</taxon>
        <taxon>Viridiplantae</taxon>
        <taxon>Chlorophyta</taxon>
        <taxon>core chlorophytes</taxon>
        <taxon>Trebouxiophyceae</taxon>
        <taxon>Trebouxiophyceae incertae sedis</taxon>
        <taxon>Coccomyxaceae</taxon>
        <taxon>Coccomyxa</taxon>
    </lineage>
</organism>
<comment type="similarity">
    <text evidence="2 6">Belongs to the VPS35 family.</text>
</comment>
<dbReference type="GO" id="GO:0030906">
    <property type="term" value="C:retromer, cargo-selective complex"/>
    <property type="evidence" value="ECO:0007669"/>
    <property type="project" value="InterPro"/>
</dbReference>
<evidence type="ECO:0000256" key="3">
    <source>
        <dbReference type="ARBA" id="ARBA00022448"/>
    </source>
</evidence>
<dbReference type="GO" id="GO:0005829">
    <property type="term" value="C:cytosol"/>
    <property type="evidence" value="ECO:0007669"/>
    <property type="project" value="GOC"/>
</dbReference>
<evidence type="ECO:0000256" key="1">
    <source>
        <dbReference type="ARBA" id="ARBA00004170"/>
    </source>
</evidence>
<dbReference type="AlphaFoldDB" id="A0AAV1I329"/>
<dbReference type="Pfam" id="PF03635">
    <property type="entry name" value="Vps35"/>
    <property type="match status" value="1"/>
</dbReference>
<keyword evidence="4 6" id="KW-0653">Protein transport</keyword>
<evidence type="ECO:0000313" key="9">
    <source>
        <dbReference type="Proteomes" id="UP001314263"/>
    </source>
</evidence>
<accession>A0AAV1I329</accession>
<dbReference type="EMBL" id="CAUYUE010000005">
    <property type="protein sequence ID" value="CAK0773627.1"/>
    <property type="molecule type" value="Genomic_DNA"/>
</dbReference>
<proteinExistence type="inferred from homology"/>
<gene>
    <name evidence="8" type="ORF">CVIRNUC_004085</name>
</gene>
<dbReference type="GO" id="GO:0006886">
    <property type="term" value="P:intracellular protein transport"/>
    <property type="evidence" value="ECO:0007669"/>
    <property type="project" value="TreeGrafter"/>
</dbReference>
<dbReference type="GO" id="GO:0042147">
    <property type="term" value="P:retrograde transport, endosome to Golgi"/>
    <property type="evidence" value="ECO:0007669"/>
    <property type="project" value="InterPro"/>
</dbReference>
<evidence type="ECO:0000256" key="6">
    <source>
        <dbReference type="PIRNR" id="PIRNR009375"/>
    </source>
</evidence>
<dbReference type="InterPro" id="IPR016024">
    <property type="entry name" value="ARM-type_fold"/>
</dbReference>
<keyword evidence="3 6" id="KW-0813">Transport</keyword>
<evidence type="ECO:0000256" key="2">
    <source>
        <dbReference type="ARBA" id="ARBA00006536"/>
    </source>
</evidence>
<keyword evidence="9" id="KW-1185">Reference proteome</keyword>
<evidence type="ECO:0000256" key="7">
    <source>
        <dbReference type="SAM" id="MobiDB-lite"/>
    </source>
</evidence>
<dbReference type="InterPro" id="IPR005378">
    <property type="entry name" value="Vps35"/>
</dbReference>
<evidence type="ECO:0000313" key="8">
    <source>
        <dbReference type="EMBL" id="CAK0773627.1"/>
    </source>
</evidence>
<sequence>MMDDERPMTHQESQAKWLQDGSNLVKRNAFFMKRALDEDNLREALRFSAAMLGELRTSLLTPQKYFELYMQAFDELRHLEIFFKEEHSKGRSYADLYELVQHAGNVLPRLYLLCTVGSCFIRSKEAHAKDILKDLVEMCKGVQHPTRGLFLRSYLCQVSRGLLPDTGSEYEGEGGNISDALEFLLLNFTEMNKLWVRMQHQGSGKDRDRKEGERQQLADLVGKNLTYISQLEGLDFKLYKETVQGRMMEQVVSCKDEIAQQYLMQCIIQGFPDEFHLGTLTTLLSSLPELQSGVKVHLIVASLLDRLTRFAASDASVVNQFNSVDAFGQFLSAAQRISEQHESMHAADIASMYIALVKFVGAVYPDQLDSVDRVLQSCCTALKEHSSLQEDRTEKQIVSLLTALLTAHEPVTVLGLATYPEVMGLLKPEAQKSMAVKIIQAILKVNTEISEPAQVEILLDFIKPLITDIPGVEVDEEDFQEEQDLVARLMHRLRSSDPAQHFAMLYTAWERLSVGGVRRLRHTIPPIAFAALHIARQKAEAGSGQPSAQEVLQFVHRCAAQLGDAGENAEMALQLFLTAAYSASEHAKSELIAYEFFEQAFLLFEESIPDSAAERTALASIVGALHGCRIFSAESRSTLVHKATGYSAKLLRKGDQCRAVLACSHLHWQDGNDDEEEAAERRETAPQKAAADNGDSAAGHDDAEDNGPSNVWQPPVRDGDQVMVCLKRALKIAHAAQQQLAIALRQSDTLPAALFVEILNHYLYYFDQGLTLITSTVLQNLLELVSNEMANDNCQKDEGLVAFYNATLSHISLQKALPNKAVLYEDIQI</sequence>
<name>A0AAV1I329_9CHLO</name>
<dbReference type="PANTHER" id="PTHR11099:SF0">
    <property type="entry name" value="VACUOLAR PROTEIN SORTING-ASSOCIATED PROTEIN 35"/>
    <property type="match status" value="1"/>
</dbReference>
<reference evidence="8 9" key="1">
    <citation type="submission" date="2023-10" db="EMBL/GenBank/DDBJ databases">
        <authorList>
            <person name="Maclean D."/>
            <person name="Macfadyen A."/>
        </authorList>
    </citation>
    <scope>NUCLEOTIDE SEQUENCE [LARGE SCALE GENOMIC DNA]</scope>
</reference>
<protein>
    <recommendedName>
        <fullName evidence="6">Vacuolar protein sorting-associated protein 35</fullName>
    </recommendedName>
</protein>
<feature type="region of interest" description="Disordered" evidence="7">
    <location>
        <begin position="671"/>
        <end position="716"/>
    </location>
</feature>
<dbReference type="GO" id="GO:0005770">
    <property type="term" value="C:late endosome"/>
    <property type="evidence" value="ECO:0007669"/>
    <property type="project" value="TreeGrafter"/>
</dbReference>
<dbReference type="SUPFAM" id="SSF48371">
    <property type="entry name" value="ARM repeat"/>
    <property type="match status" value="1"/>
</dbReference>
<comment type="subcellular location">
    <subcellularLocation>
        <location evidence="1">Membrane</location>
        <topology evidence="1">Peripheral membrane protein</topology>
    </subcellularLocation>
</comment>
<evidence type="ECO:0000256" key="4">
    <source>
        <dbReference type="ARBA" id="ARBA00022927"/>
    </source>
</evidence>
<keyword evidence="5" id="KW-0472">Membrane</keyword>
<dbReference type="Gene3D" id="1.25.40.660">
    <property type="entry name" value="Vacuolar protein sorting-associated protein 35, helical subcomplex Vps35-C"/>
    <property type="match status" value="1"/>
</dbReference>
<dbReference type="PIRSF" id="PIRSF009375">
    <property type="entry name" value="Retromer_Vps35"/>
    <property type="match status" value="1"/>
</dbReference>
<dbReference type="PANTHER" id="PTHR11099">
    <property type="entry name" value="VACUOLAR SORTING PROTEIN 35"/>
    <property type="match status" value="1"/>
</dbReference>
<comment type="caution">
    <text evidence="8">The sequence shown here is derived from an EMBL/GenBank/DDBJ whole genome shotgun (WGS) entry which is preliminary data.</text>
</comment>
<comment type="function">
    <text evidence="6">Plays a role in vesicular protein sorting.</text>
</comment>
<evidence type="ECO:0000256" key="5">
    <source>
        <dbReference type="ARBA" id="ARBA00023136"/>
    </source>
</evidence>
<dbReference type="InterPro" id="IPR042491">
    <property type="entry name" value="Vps35_C"/>
</dbReference>
<dbReference type="Proteomes" id="UP001314263">
    <property type="component" value="Unassembled WGS sequence"/>
</dbReference>